<dbReference type="Proteomes" id="UP001151760">
    <property type="component" value="Unassembled WGS sequence"/>
</dbReference>
<feature type="region of interest" description="Disordered" evidence="1">
    <location>
        <begin position="24"/>
        <end position="64"/>
    </location>
</feature>
<protein>
    <submittedName>
        <fullName evidence="2">Uncharacterized protein</fullName>
    </submittedName>
</protein>
<feature type="compositionally biased region" description="Polar residues" evidence="1">
    <location>
        <begin position="41"/>
        <end position="54"/>
    </location>
</feature>
<reference evidence="2" key="1">
    <citation type="journal article" date="2022" name="Int. J. Mol. Sci.">
        <title>Draft Genome of Tanacetum Coccineum: Genomic Comparison of Closely Related Tanacetum-Family Plants.</title>
        <authorList>
            <person name="Yamashiro T."/>
            <person name="Shiraishi A."/>
            <person name="Nakayama K."/>
            <person name="Satake H."/>
        </authorList>
    </citation>
    <scope>NUCLEOTIDE SEQUENCE</scope>
</reference>
<reference evidence="2" key="2">
    <citation type="submission" date="2022-01" db="EMBL/GenBank/DDBJ databases">
        <authorList>
            <person name="Yamashiro T."/>
            <person name="Shiraishi A."/>
            <person name="Satake H."/>
            <person name="Nakayama K."/>
        </authorList>
    </citation>
    <scope>NUCLEOTIDE SEQUENCE</scope>
</reference>
<organism evidence="2 3">
    <name type="scientific">Tanacetum coccineum</name>
    <dbReference type="NCBI Taxonomy" id="301880"/>
    <lineage>
        <taxon>Eukaryota</taxon>
        <taxon>Viridiplantae</taxon>
        <taxon>Streptophyta</taxon>
        <taxon>Embryophyta</taxon>
        <taxon>Tracheophyta</taxon>
        <taxon>Spermatophyta</taxon>
        <taxon>Magnoliopsida</taxon>
        <taxon>eudicotyledons</taxon>
        <taxon>Gunneridae</taxon>
        <taxon>Pentapetalae</taxon>
        <taxon>asterids</taxon>
        <taxon>campanulids</taxon>
        <taxon>Asterales</taxon>
        <taxon>Asteraceae</taxon>
        <taxon>Asteroideae</taxon>
        <taxon>Anthemideae</taxon>
        <taxon>Anthemidinae</taxon>
        <taxon>Tanacetum</taxon>
    </lineage>
</organism>
<evidence type="ECO:0000313" key="2">
    <source>
        <dbReference type="EMBL" id="GJT91992.1"/>
    </source>
</evidence>
<accession>A0ABQ5HXG3</accession>
<keyword evidence="3" id="KW-1185">Reference proteome</keyword>
<comment type="caution">
    <text evidence="2">The sequence shown here is derived from an EMBL/GenBank/DDBJ whole genome shotgun (WGS) entry which is preliminary data.</text>
</comment>
<evidence type="ECO:0000313" key="3">
    <source>
        <dbReference type="Proteomes" id="UP001151760"/>
    </source>
</evidence>
<proteinExistence type="predicted"/>
<sequence>MLFQRGESGINSLNFHDEVFFDKMPKSKEPNDEVGDKHNDSNTNTFANLESVSNKGDKNRSAPSEQDMVDILPIVYLPVRGKKVRYPGYFLINAMR</sequence>
<evidence type="ECO:0000256" key="1">
    <source>
        <dbReference type="SAM" id="MobiDB-lite"/>
    </source>
</evidence>
<name>A0ABQ5HXG3_9ASTR</name>
<feature type="compositionally biased region" description="Basic and acidic residues" evidence="1">
    <location>
        <begin position="24"/>
        <end position="40"/>
    </location>
</feature>
<gene>
    <name evidence="2" type="ORF">Tco_1080837</name>
</gene>
<dbReference type="EMBL" id="BQNB010020068">
    <property type="protein sequence ID" value="GJT91992.1"/>
    <property type="molecule type" value="Genomic_DNA"/>
</dbReference>